<comment type="caution">
    <text evidence="4">The sequence shown here is derived from an EMBL/GenBank/DDBJ whole genome shotgun (WGS) entry which is preliminary data.</text>
</comment>
<evidence type="ECO:0000256" key="3">
    <source>
        <dbReference type="ARBA" id="ARBA00044632"/>
    </source>
</evidence>
<dbReference type="PANTHER" id="PTHR10242:SF2">
    <property type="entry name" value="N-GLYCOSYLASE_DNA LYASE"/>
    <property type="match status" value="1"/>
</dbReference>
<dbReference type="GO" id="GO:0006284">
    <property type="term" value="P:base-excision repair"/>
    <property type="evidence" value="ECO:0007669"/>
    <property type="project" value="InterPro"/>
</dbReference>
<name>X1EZ28_9ZZZZ</name>
<dbReference type="InterPro" id="IPR011257">
    <property type="entry name" value="DNA_glycosylase"/>
</dbReference>
<accession>X1EZ28</accession>
<feature type="non-terminal residue" evidence="4">
    <location>
        <position position="194"/>
    </location>
</feature>
<dbReference type="SUPFAM" id="SSF48150">
    <property type="entry name" value="DNA-glycosylase"/>
    <property type="match status" value="1"/>
</dbReference>
<evidence type="ECO:0000313" key="4">
    <source>
        <dbReference type="EMBL" id="GAH38641.1"/>
    </source>
</evidence>
<sequence>NQGTISKPKIKAEFYYKSKLNKEYTIALLKELDYRFESSKDYSEFYKQFEKDKLVGKVLKKFKGMHGFCIEGLYEYLMIAILLQNANVKRTVQMTNVMLEKYGDLIQFNGIKLYQIWKPERMLKASESELRALKVGYRAKNFIRATKDYLKLDKFAMRKLSTDEIRKELLKIYGVGPASVDYIMCGVFHRSVLT</sequence>
<feature type="non-terminal residue" evidence="4">
    <location>
        <position position="1"/>
    </location>
</feature>
<dbReference type="InterPro" id="IPR052054">
    <property type="entry name" value="Oxidative_DNA_repair_enzyme"/>
</dbReference>
<dbReference type="CDD" id="cd00056">
    <property type="entry name" value="ENDO3c"/>
    <property type="match status" value="1"/>
</dbReference>
<proteinExistence type="inferred from homology"/>
<organism evidence="4">
    <name type="scientific">marine sediment metagenome</name>
    <dbReference type="NCBI Taxonomy" id="412755"/>
    <lineage>
        <taxon>unclassified sequences</taxon>
        <taxon>metagenomes</taxon>
        <taxon>ecological metagenomes</taxon>
    </lineage>
</organism>
<dbReference type="InterPro" id="IPR003265">
    <property type="entry name" value="HhH-GPD_domain"/>
</dbReference>
<dbReference type="AlphaFoldDB" id="X1EZ28"/>
<protein>
    <recommendedName>
        <fullName evidence="2">DNA-(apurinic or apyrimidinic site) lyase</fullName>
        <ecNumber evidence="2">4.2.99.18</ecNumber>
    </recommendedName>
</protein>
<dbReference type="EC" id="4.2.99.18" evidence="2"/>
<dbReference type="GO" id="GO:0140078">
    <property type="term" value="F:class I DNA-(apurinic or apyrimidinic site) endonuclease activity"/>
    <property type="evidence" value="ECO:0007669"/>
    <property type="project" value="UniProtKB-EC"/>
</dbReference>
<evidence type="ECO:0000256" key="2">
    <source>
        <dbReference type="ARBA" id="ARBA00012720"/>
    </source>
</evidence>
<dbReference type="EMBL" id="BARU01013594">
    <property type="protein sequence ID" value="GAH38641.1"/>
    <property type="molecule type" value="Genomic_DNA"/>
</dbReference>
<dbReference type="Gene3D" id="1.10.340.30">
    <property type="entry name" value="Hypothetical protein, domain 2"/>
    <property type="match status" value="1"/>
</dbReference>
<gene>
    <name evidence="4" type="ORF">S03H2_24461</name>
</gene>
<comment type="catalytic activity">
    <reaction evidence="3">
        <text>2'-deoxyribonucleotide-(2'-deoxyribose 5'-phosphate)-2'-deoxyribonucleotide-DNA = a 3'-end 2'-deoxyribonucleotide-(2,3-dehydro-2,3-deoxyribose 5'-phosphate)-DNA + a 5'-end 5'-phospho-2'-deoxyribonucleoside-DNA + H(+)</text>
        <dbReference type="Rhea" id="RHEA:66592"/>
        <dbReference type="Rhea" id="RHEA-COMP:13180"/>
        <dbReference type="Rhea" id="RHEA-COMP:16897"/>
        <dbReference type="Rhea" id="RHEA-COMP:17067"/>
        <dbReference type="ChEBI" id="CHEBI:15378"/>
        <dbReference type="ChEBI" id="CHEBI:136412"/>
        <dbReference type="ChEBI" id="CHEBI:157695"/>
        <dbReference type="ChEBI" id="CHEBI:167181"/>
        <dbReference type="EC" id="4.2.99.18"/>
    </reaction>
</comment>
<dbReference type="PANTHER" id="PTHR10242">
    <property type="entry name" value="8-OXOGUANINE DNA GLYCOSYLASE"/>
    <property type="match status" value="1"/>
</dbReference>
<evidence type="ECO:0000256" key="1">
    <source>
        <dbReference type="ARBA" id="ARBA00010679"/>
    </source>
</evidence>
<reference evidence="4" key="1">
    <citation type="journal article" date="2014" name="Front. Microbiol.">
        <title>High frequency of phylogenetically diverse reductive dehalogenase-homologous genes in deep subseafloor sedimentary metagenomes.</title>
        <authorList>
            <person name="Kawai M."/>
            <person name="Futagami T."/>
            <person name="Toyoda A."/>
            <person name="Takaki Y."/>
            <person name="Nishi S."/>
            <person name="Hori S."/>
            <person name="Arai W."/>
            <person name="Tsubouchi T."/>
            <person name="Morono Y."/>
            <person name="Uchiyama I."/>
            <person name="Ito T."/>
            <person name="Fujiyama A."/>
            <person name="Inagaki F."/>
            <person name="Takami H."/>
        </authorList>
    </citation>
    <scope>NUCLEOTIDE SEQUENCE</scope>
    <source>
        <strain evidence="4">Expedition CK06-06</strain>
    </source>
</reference>
<comment type="similarity">
    <text evidence="1">Belongs to the type-1 OGG1 family.</text>
</comment>